<sequence length="1987" mass="216819">MMWLDRFTTHGVLFKRSCWHASRTATLMQTLTESLAFSTFLFLCRLSGCRDSTLCRFPGSYPVQFEPSHLQLLTNEEYFVTEKVAGVRYMLLSTHTPKGPACFLIDRHYDITFVPQLLLPMRDNPSKYQNETLLDGEMVLDQDGAKKTLRFLVFDLTVLNGTVVTQRSYSTRLGMMDQDILGVQASKPSDVISKEPFTIERKTMQRSYGLNIILSGSKKHKHGGEGLIFVPVKQPYVPGTSPKLLKWKSHTTAQFQIKVTQSRERKPLYCIHVKQGSGSKFYDYVTPEPALASEWHTSSPDGKIAEFWWDAQWPTQMFEKGYGLETRTGGWRFFRVREDKKDVDDETTVQALVKSLEAPVTKAQLESSIDQIRSQWKAREAGVSSNGSSTSLLPSSSHSAPRPSVRPLTINSTTTSSSHADAQPPLLTPALSSHYLQSPSMASQSSSSYFSRKDRERKSSMDEHGSLSPHMSALSHPLPPKPSFQPRKSSMDQAQTHSSTSGNTDDTAASTEADQNSTPLPSSSGVPPLQKNEIKASTPPPMSPATPSSSTSTAPVVTCASSVTSASPTSIVASSLPSLSVVRNPLKLPQVQAHLQPIKPWMTTAPVPRAPSVEKAGKTNKLERRGSKDVIGGSGDPLARPGPPSSRKSSLNIVDTVKEATSTIPRPSSSPKSMEQAEASKPSNSSGSSSTSGTVATSAALEAKPQTPTPAHTPTPAGMLPMNGAALPPSSMSNPLPAIALPNTLHGSKETESAPENTLTDIENRGKNVSTTSSADDPLAPTTRPQAAGEDYSDLSSPVLGKRALALSSAGGDPSDDTIAQRRKLSEVLHSPRVEPAMAENDALPMTTLQSSKPQVGSPMAIGDRERPASKPLPLSPLSSPDFRAVNGAERQTEIHPRAAGASNPTQANDRPNEAASYDDMMIEPKQEEPNPKQPVSGSGYARQDVEMEDATPVVKCEPAWNGQEKENNPLIPSSSPATVVTEQARKEVAAGVAGGTLPAVALSTTEKMAYGPPSNQERMLAMAKARAVAASKLNHQRQEQALKERKLREDTEKFRERSRIRKEKAQEHKTQEVNETPQVQDRRAQPVRQINQQQGRQSNQETSGVRGQNQGVQRTASPHDQQRIPYSTRQSRAGSRLDAQLSAQNSPKGQARAMQTSANQKVQDSSMGEPTTRLQASGGDAFPNRSEPTSPSESRSEQSTAVPNDQRMLHPGDVPRHHRRISSMDHSFAHVQSPKQTGSVPAAANQRDMTDMEYGQPFIKRLDVGQLGEPSHRRSHSDVGVAYKPVVTAIVEPQPIARDHLTTDIAGDPSQQNPIMTRIADDGRQGIHPSQSPYSQTQQRYSMNGSEMSGNSRPSSRAGEATRATRESKARLQFILNDDPPSPEGHQAEDLPERRPSLDGPAWNPHNPESEAVPRGGTASVPSAGYVRQQYPSEYGQVDFQEAQMLPKTTAGPGVTGTSLRRQPTKKQKLSQDVVVHDIPYGGRVDQYEYHMRQSQIQNLPSRTGAQAPPRPAYQADRWPPHPPHPSGQQGIQGQAQPNASHLQSSSRRMPGHDIPVSTAPQQQQAPHPLNRQMYPGQEAAQLGRAIHPDHPYPPSSHMPMQESPRPPERPSHSRHSSMSKSGMVQEPIQPPPSQSYPGSRKTQQPHGQVTPPEQYTRGYPPPQAAQGPGPSRAAPQQQQQPSYQYQQQQQQQQAAATPPSRRKAEQQASSYAPSSTTGGPAGYEHQRPGQPQHPHSQQQQQHHQHSLASRHHEQEHMRDPDADPGMHPKQGHPQFRSGHHEGGTGPAGQGYYEQEVHPSNFGPGRGPMYGSQSLQPSPAYDRQYPPYHPSEATHDPAYRFAGHGKRPSAGGEHPPKEEHGRPGHVGRPSIGQMPGDHPSQQQGQQHGQFHPAQRPHQQHPSHLQQQDYRAGPSPYHYQQPPPQHSSQQKLVHMQEHAQYSGAHHPGPPNVSSPRPGQPVGVHPSELDPNYRQQAPHGHGGGGPPW</sequence>
<feature type="compositionally biased region" description="Low complexity" evidence="11">
    <location>
        <begin position="1023"/>
        <end position="1034"/>
    </location>
</feature>
<dbReference type="InterPro" id="IPR012340">
    <property type="entry name" value="NA-bd_OB-fold"/>
</dbReference>
<evidence type="ECO:0000259" key="13">
    <source>
        <dbReference type="Pfam" id="PF03919"/>
    </source>
</evidence>
<feature type="compositionally biased region" description="Polar residues" evidence="11">
    <location>
        <begin position="1528"/>
        <end position="1549"/>
    </location>
</feature>
<feature type="compositionally biased region" description="Basic and acidic residues" evidence="11">
    <location>
        <begin position="615"/>
        <end position="628"/>
    </location>
</feature>
<feature type="compositionally biased region" description="Polar residues" evidence="11">
    <location>
        <begin position="1708"/>
        <end position="1720"/>
    </location>
</feature>
<feature type="compositionally biased region" description="Polar residues" evidence="11">
    <location>
        <begin position="1142"/>
        <end position="1176"/>
    </location>
</feature>
<dbReference type="SUPFAM" id="SSF50249">
    <property type="entry name" value="Nucleic acid-binding proteins"/>
    <property type="match status" value="1"/>
</dbReference>
<dbReference type="InterPro" id="IPR001339">
    <property type="entry name" value="mRNA_cap_enzyme_adenylation"/>
</dbReference>
<evidence type="ECO:0000256" key="9">
    <source>
        <dbReference type="ARBA" id="ARBA00023242"/>
    </source>
</evidence>
<dbReference type="GO" id="GO:0005525">
    <property type="term" value="F:GTP binding"/>
    <property type="evidence" value="ECO:0007669"/>
    <property type="project" value="UniProtKB-KW"/>
</dbReference>
<evidence type="ECO:0000256" key="6">
    <source>
        <dbReference type="ARBA" id="ARBA00022741"/>
    </source>
</evidence>
<evidence type="ECO:0000256" key="3">
    <source>
        <dbReference type="ARBA" id="ARBA00022664"/>
    </source>
</evidence>
<feature type="compositionally biased region" description="Polar residues" evidence="11">
    <location>
        <begin position="754"/>
        <end position="775"/>
    </location>
</feature>
<evidence type="ECO:0000256" key="10">
    <source>
        <dbReference type="ARBA" id="ARBA00044624"/>
    </source>
</evidence>
<protein>
    <recommendedName>
        <fullName evidence="2">mRNA guanylyltransferase</fullName>
        <ecNumber evidence="2">2.7.7.50</ecNumber>
    </recommendedName>
</protein>
<organism evidence="14 15">
    <name type="scientific">Mortierella alpina</name>
    <name type="common">Oleaginous fungus</name>
    <name type="synonym">Mortierella renispora</name>
    <dbReference type="NCBI Taxonomy" id="64518"/>
    <lineage>
        <taxon>Eukaryota</taxon>
        <taxon>Fungi</taxon>
        <taxon>Fungi incertae sedis</taxon>
        <taxon>Mucoromycota</taxon>
        <taxon>Mortierellomycotina</taxon>
        <taxon>Mortierellomycetes</taxon>
        <taxon>Mortierellales</taxon>
        <taxon>Mortierellaceae</taxon>
        <taxon>Mortierella</taxon>
    </lineage>
</organism>
<feature type="region of interest" description="Disordered" evidence="11">
    <location>
        <begin position="1023"/>
        <end position="1214"/>
    </location>
</feature>
<keyword evidence="7" id="KW-0506">mRNA capping</keyword>
<evidence type="ECO:0000256" key="2">
    <source>
        <dbReference type="ARBA" id="ARBA00012475"/>
    </source>
</evidence>
<dbReference type="PANTHER" id="PTHR10367">
    <property type="entry name" value="MRNA-CAPPING ENZYME"/>
    <property type="match status" value="1"/>
</dbReference>
<evidence type="ECO:0000256" key="8">
    <source>
        <dbReference type="ARBA" id="ARBA00023134"/>
    </source>
</evidence>
<name>A0A9P8CY75_MORAP</name>
<feature type="region of interest" description="Disordered" evidence="11">
    <location>
        <begin position="1323"/>
        <end position="1424"/>
    </location>
</feature>
<feature type="domain" description="mRNA capping enzyme C-terminal" evidence="13">
    <location>
        <begin position="262"/>
        <end position="365"/>
    </location>
</feature>
<evidence type="ECO:0000313" key="14">
    <source>
        <dbReference type="EMBL" id="KAG9324232.1"/>
    </source>
</evidence>
<feature type="compositionally biased region" description="Low complexity" evidence="11">
    <location>
        <begin position="1730"/>
        <end position="1743"/>
    </location>
</feature>
<evidence type="ECO:0000259" key="12">
    <source>
        <dbReference type="Pfam" id="PF01331"/>
    </source>
</evidence>
<feature type="compositionally biased region" description="Low complexity" evidence="11">
    <location>
        <begin position="438"/>
        <end position="450"/>
    </location>
</feature>
<evidence type="ECO:0000256" key="5">
    <source>
        <dbReference type="ARBA" id="ARBA00022695"/>
    </source>
</evidence>
<dbReference type="GO" id="GO:0005634">
    <property type="term" value="C:nucleus"/>
    <property type="evidence" value="ECO:0007669"/>
    <property type="project" value="UniProtKB-SubCell"/>
</dbReference>
<feature type="compositionally biased region" description="Low complexity" evidence="11">
    <location>
        <begin position="381"/>
        <end position="407"/>
    </location>
</feature>
<feature type="compositionally biased region" description="Low complexity" evidence="11">
    <location>
        <begin position="1666"/>
        <end position="1701"/>
    </location>
</feature>
<dbReference type="Pfam" id="PF03919">
    <property type="entry name" value="mRNA_cap_C"/>
    <property type="match status" value="1"/>
</dbReference>
<keyword evidence="3" id="KW-0507">mRNA processing</keyword>
<feature type="compositionally biased region" description="Basic and acidic residues" evidence="11">
    <location>
        <begin position="1752"/>
        <end position="1768"/>
    </location>
</feature>
<dbReference type="Proteomes" id="UP000717515">
    <property type="component" value="Unassembled WGS sequence"/>
</dbReference>
<keyword evidence="4" id="KW-0808">Transferase</keyword>
<evidence type="ECO:0000256" key="4">
    <source>
        <dbReference type="ARBA" id="ARBA00022679"/>
    </source>
</evidence>
<feature type="compositionally biased region" description="Polar residues" evidence="11">
    <location>
        <begin position="646"/>
        <end position="673"/>
    </location>
</feature>
<feature type="region of interest" description="Disordered" evidence="11">
    <location>
        <begin position="602"/>
        <end position="983"/>
    </location>
</feature>
<feature type="compositionally biased region" description="Low complexity" evidence="11">
    <location>
        <begin position="1087"/>
        <end position="1101"/>
    </location>
</feature>
<feature type="compositionally biased region" description="Basic and acidic residues" evidence="11">
    <location>
        <begin position="451"/>
        <end position="465"/>
    </location>
</feature>
<feature type="compositionally biased region" description="Basic and acidic residues" evidence="11">
    <location>
        <begin position="1037"/>
        <end position="1073"/>
    </location>
</feature>
<feature type="region of interest" description="Disordered" evidence="11">
    <location>
        <begin position="1449"/>
        <end position="1472"/>
    </location>
</feature>
<feature type="compositionally biased region" description="Polar residues" evidence="11">
    <location>
        <begin position="1329"/>
        <end position="1356"/>
    </location>
</feature>
<comment type="caution">
    <text evidence="14">The sequence shown here is derived from an EMBL/GenBank/DDBJ whole genome shotgun (WGS) entry which is preliminary data.</text>
</comment>
<dbReference type="Gene3D" id="3.30.470.30">
    <property type="entry name" value="DNA ligase/mRNA capping enzyme"/>
    <property type="match status" value="1"/>
</dbReference>
<evidence type="ECO:0000256" key="7">
    <source>
        <dbReference type="ARBA" id="ARBA00023042"/>
    </source>
</evidence>
<feature type="compositionally biased region" description="Polar residues" evidence="11">
    <location>
        <begin position="409"/>
        <end position="420"/>
    </location>
</feature>
<feature type="region of interest" description="Disordered" evidence="11">
    <location>
        <begin position="380"/>
        <end position="570"/>
    </location>
</feature>
<dbReference type="GO" id="GO:0004484">
    <property type="term" value="F:mRNA guanylyltransferase activity"/>
    <property type="evidence" value="ECO:0007669"/>
    <property type="project" value="UniProtKB-EC"/>
</dbReference>
<proteinExistence type="predicted"/>
<keyword evidence="8" id="KW-0342">GTP-binding</keyword>
<feature type="compositionally biased region" description="Polar residues" evidence="11">
    <location>
        <begin position="1637"/>
        <end position="1655"/>
    </location>
</feature>
<dbReference type="Pfam" id="PF01331">
    <property type="entry name" value="mRNA_cap_enzyme"/>
    <property type="match status" value="1"/>
</dbReference>
<dbReference type="EC" id="2.7.7.50" evidence="2"/>
<feature type="compositionally biased region" description="Low complexity" evidence="11">
    <location>
        <begin position="872"/>
        <end position="881"/>
    </location>
</feature>
<feature type="compositionally biased region" description="Low complexity" evidence="11">
    <location>
        <begin position="1186"/>
        <end position="1201"/>
    </location>
</feature>
<feature type="compositionally biased region" description="Low complexity" evidence="11">
    <location>
        <begin position="1876"/>
        <end position="1930"/>
    </location>
</feature>
<gene>
    <name evidence="14" type="ORF">KVV02_002179</name>
</gene>
<feature type="domain" description="mRNA capping enzyme adenylation" evidence="12">
    <location>
        <begin position="62"/>
        <end position="248"/>
    </location>
</feature>
<feature type="compositionally biased region" description="Polar residues" evidence="11">
    <location>
        <begin position="486"/>
        <end position="525"/>
    </location>
</feature>
<feature type="compositionally biased region" description="Low complexity" evidence="11">
    <location>
        <begin position="545"/>
        <end position="570"/>
    </location>
</feature>
<feature type="compositionally biased region" description="Low complexity" evidence="11">
    <location>
        <begin position="677"/>
        <end position="700"/>
    </location>
</feature>
<keyword evidence="9" id="KW-0539">Nucleus</keyword>
<reference evidence="14" key="1">
    <citation type="submission" date="2021-07" db="EMBL/GenBank/DDBJ databases">
        <title>Draft genome of Mortierella alpina, strain LL118, isolated from an aspen leaf litter sample.</title>
        <authorList>
            <person name="Yang S."/>
            <person name="Vinatzer B.A."/>
        </authorList>
    </citation>
    <scope>NUCLEOTIDE SEQUENCE</scope>
    <source>
        <strain evidence="14">LL118</strain>
    </source>
</reference>
<dbReference type="GO" id="GO:0005524">
    <property type="term" value="F:ATP binding"/>
    <property type="evidence" value="ECO:0007669"/>
    <property type="project" value="InterPro"/>
</dbReference>
<dbReference type="EMBL" id="JAIFTL010000073">
    <property type="protein sequence ID" value="KAG9324232.1"/>
    <property type="molecule type" value="Genomic_DNA"/>
</dbReference>
<comment type="subcellular location">
    <subcellularLocation>
        <location evidence="1">Nucleus</location>
    </subcellularLocation>
</comment>
<evidence type="ECO:0000256" key="1">
    <source>
        <dbReference type="ARBA" id="ARBA00004123"/>
    </source>
</evidence>
<accession>A0A9P8CY75</accession>
<evidence type="ECO:0000256" key="11">
    <source>
        <dbReference type="SAM" id="MobiDB-lite"/>
    </source>
</evidence>
<dbReference type="PANTHER" id="PTHR10367:SF17">
    <property type="entry name" value="MRNA-CAPPING ENZYME"/>
    <property type="match status" value="1"/>
</dbReference>
<dbReference type="GO" id="GO:0006370">
    <property type="term" value="P:7-methylguanosine mRNA capping"/>
    <property type="evidence" value="ECO:0007669"/>
    <property type="project" value="UniProtKB-KW"/>
</dbReference>
<feature type="region of interest" description="Disordered" evidence="11">
    <location>
        <begin position="1500"/>
        <end position="1987"/>
    </location>
</feature>
<dbReference type="CDD" id="cd07895">
    <property type="entry name" value="Adenylation_mRNA_capping"/>
    <property type="match status" value="1"/>
</dbReference>
<keyword evidence="6" id="KW-0547">Nucleotide-binding</keyword>
<feature type="compositionally biased region" description="Basic and acidic residues" evidence="11">
    <location>
        <begin position="824"/>
        <end position="833"/>
    </location>
</feature>
<dbReference type="InterPro" id="IPR013846">
    <property type="entry name" value="mRNA_cap_enzyme_C"/>
</dbReference>
<feature type="compositionally biased region" description="Polar residues" evidence="11">
    <location>
        <begin position="971"/>
        <end position="982"/>
    </location>
</feature>
<feature type="compositionally biased region" description="Polar residues" evidence="11">
    <location>
        <begin position="1102"/>
        <end position="1134"/>
    </location>
</feature>
<feature type="compositionally biased region" description="Basic and acidic residues" evidence="11">
    <location>
        <begin position="1387"/>
        <end position="1398"/>
    </location>
</feature>
<comment type="catalytic activity">
    <reaction evidence="10">
        <text>a 5'-end diphospho-ribonucleoside in mRNA + GTP + H(+) = a 5'-end (5'-triphosphoguanosine)-ribonucleoside in mRNA + diphosphate</text>
        <dbReference type="Rhea" id="RHEA:67012"/>
        <dbReference type="Rhea" id="RHEA-COMP:17165"/>
        <dbReference type="Rhea" id="RHEA-COMP:17166"/>
        <dbReference type="ChEBI" id="CHEBI:15378"/>
        <dbReference type="ChEBI" id="CHEBI:33019"/>
        <dbReference type="ChEBI" id="CHEBI:37565"/>
        <dbReference type="ChEBI" id="CHEBI:167616"/>
        <dbReference type="ChEBI" id="CHEBI:167617"/>
        <dbReference type="EC" id="2.7.7.50"/>
    </reaction>
    <physiologicalReaction direction="left-to-right" evidence="10">
        <dbReference type="Rhea" id="RHEA:67013"/>
    </physiologicalReaction>
</comment>
<dbReference type="Gene3D" id="2.40.50.140">
    <property type="entry name" value="Nucleic acid-binding proteins"/>
    <property type="match status" value="1"/>
</dbReference>
<dbReference type="SUPFAM" id="SSF56091">
    <property type="entry name" value="DNA ligase/mRNA capping enzyme, catalytic domain"/>
    <property type="match status" value="1"/>
</dbReference>
<evidence type="ECO:0000313" key="15">
    <source>
        <dbReference type="Proteomes" id="UP000717515"/>
    </source>
</evidence>
<dbReference type="InterPro" id="IPR051029">
    <property type="entry name" value="mRNA_Capping_Enz/RNA_Phosphat"/>
</dbReference>
<keyword evidence="5" id="KW-0548">Nucleotidyltransferase</keyword>